<dbReference type="InterPro" id="IPR004864">
    <property type="entry name" value="LEA_2"/>
</dbReference>
<accession>A0A834WN32</accession>
<feature type="transmembrane region" description="Helical" evidence="1">
    <location>
        <begin position="26"/>
        <end position="52"/>
    </location>
</feature>
<name>A0A834WN32_9FABA</name>
<keyword evidence="1" id="KW-0812">Transmembrane</keyword>
<keyword evidence="1" id="KW-1133">Transmembrane helix</keyword>
<sequence length="211" mass="23244">MTEAHNNDDQFMVSHESTKRKKPRRVIVVIGSVLLLLILLFVVALVLLLTVFKTNDPTTQLVSATLDGVASTVSLPAVQLRLNLTLDLKILIHNPNYASFKHGQGRSDLYYRDNKVGETDIYAGLVPAKGSATLACRLTLQVEKLASDVDALIGDIMDGQLSLDSFTRLPGRVSFFGIFKKHVLALSECHFTFGIPDMKVRSQTCKSTTKL</sequence>
<comment type="caution">
    <text evidence="3">The sequence shown here is derived from an EMBL/GenBank/DDBJ whole genome shotgun (WGS) entry which is preliminary data.</text>
</comment>
<proteinExistence type="predicted"/>
<dbReference type="InterPro" id="IPR055301">
    <property type="entry name" value="Lea14-like_2"/>
</dbReference>
<dbReference type="Proteomes" id="UP000634136">
    <property type="component" value="Unassembled WGS sequence"/>
</dbReference>
<evidence type="ECO:0000313" key="4">
    <source>
        <dbReference type="Proteomes" id="UP000634136"/>
    </source>
</evidence>
<dbReference type="OrthoDB" id="1910624at2759"/>
<evidence type="ECO:0000259" key="2">
    <source>
        <dbReference type="Pfam" id="PF03168"/>
    </source>
</evidence>
<feature type="domain" description="Late embryogenesis abundant protein LEA-2 subgroup" evidence="2">
    <location>
        <begin position="90"/>
        <end position="182"/>
    </location>
</feature>
<dbReference type="Gene3D" id="2.60.40.1820">
    <property type="match status" value="1"/>
</dbReference>
<keyword evidence="1" id="KW-0472">Membrane</keyword>
<evidence type="ECO:0000256" key="1">
    <source>
        <dbReference type="SAM" id="Phobius"/>
    </source>
</evidence>
<reference evidence="3" key="1">
    <citation type="submission" date="2020-09" db="EMBL/GenBank/DDBJ databases">
        <title>Genome-Enabled Discovery of Anthraquinone Biosynthesis in Senna tora.</title>
        <authorList>
            <person name="Kang S.-H."/>
            <person name="Pandey R.P."/>
            <person name="Lee C.-M."/>
            <person name="Sim J.-S."/>
            <person name="Jeong J.-T."/>
            <person name="Choi B.-S."/>
            <person name="Jung M."/>
            <person name="Ginzburg D."/>
            <person name="Zhao K."/>
            <person name="Won S.Y."/>
            <person name="Oh T.-J."/>
            <person name="Yu Y."/>
            <person name="Kim N.-H."/>
            <person name="Lee O.R."/>
            <person name="Lee T.-H."/>
            <person name="Bashyal P."/>
            <person name="Kim T.-S."/>
            <person name="Lee W.-H."/>
            <person name="Kawkins C."/>
            <person name="Kim C.-K."/>
            <person name="Kim J.S."/>
            <person name="Ahn B.O."/>
            <person name="Rhee S.Y."/>
            <person name="Sohng J.K."/>
        </authorList>
    </citation>
    <scope>NUCLEOTIDE SEQUENCE</scope>
    <source>
        <tissue evidence="3">Leaf</tissue>
    </source>
</reference>
<protein>
    <submittedName>
        <fullName evidence="3">Late embryogenesis abundant protein</fullName>
    </submittedName>
</protein>
<organism evidence="3 4">
    <name type="scientific">Senna tora</name>
    <dbReference type="NCBI Taxonomy" id="362788"/>
    <lineage>
        <taxon>Eukaryota</taxon>
        <taxon>Viridiplantae</taxon>
        <taxon>Streptophyta</taxon>
        <taxon>Embryophyta</taxon>
        <taxon>Tracheophyta</taxon>
        <taxon>Spermatophyta</taxon>
        <taxon>Magnoliopsida</taxon>
        <taxon>eudicotyledons</taxon>
        <taxon>Gunneridae</taxon>
        <taxon>Pentapetalae</taxon>
        <taxon>rosids</taxon>
        <taxon>fabids</taxon>
        <taxon>Fabales</taxon>
        <taxon>Fabaceae</taxon>
        <taxon>Caesalpinioideae</taxon>
        <taxon>Cassia clade</taxon>
        <taxon>Senna</taxon>
    </lineage>
</organism>
<dbReference type="AlphaFoldDB" id="A0A834WN32"/>
<keyword evidence="4" id="KW-1185">Reference proteome</keyword>
<dbReference type="PANTHER" id="PTHR31852">
    <property type="entry name" value="LATE EMBRYOGENESIS ABUNDANT (LEA) HYDROXYPROLINE-RICH GLYCOPROTEIN FAMILY"/>
    <property type="match status" value="1"/>
</dbReference>
<dbReference type="EMBL" id="JAAIUW010000006">
    <property type="protein sequence ID" value="KAF7825381.1"/>
    <property type="molecule type" value="Genomic_DNA"/>
</dbReference>
<gene>
    <name evidence="3" type="ORF">G2W53_016545</name>
</gene>
<dbReference type="SUPFAM" id="SSF117070">
    <property type="entry name" value="LEA14-like"/>
    <property type="match status" value="1"/>
</dbReference>
<evidence type="ECO:0000313" key="3">
    <source>
        <dbReference type="EMBL" id="KAF7825381.1"/>
    </source>
</evidence>
<dbReference type="Pfam" id="PF03168">
    <property type="entry name" value="LEA_2"/>
    <property type="match status" value="1"/>
</dbReference>